<organism evidence="3 4">
    <name type="scientific">Tetradesmus obliquus</name>
    <name type="common">Green alga</name>
    <name type="synonym">Acutodesmus obliquus</name>
    <dbReference type="NCBI Taxonomy" id="3088"/>
    <lineage>
        <taxon>Eukaryota</taxon>
        <taxon>Viridiplantae</taxon>
        <taxon>Chlorophyta</taxon>
        <taxon>core chlorophytes</taxon>
        <taxon>Chlorophyceae</taxon>
        <taxon>CS clade</taxon>
        <taxon>Sphaeropleales</taxon>
        <taxon>Scenedesmaceae</taxon>
        <taxon>Tetradesmus</taxon>
    </lineage>
</organism>
<feature type="domain" description="Protein kinase" evidence="2">
    <location>
        <begin position="213"/>
        <end position="570"/>
    </location>
</feature>
<evidence type="ECO:0000313" key="4">
    <source>
        <dbReference type="Proteomes" id="UP001244341"/>
    </source>
</evidence>
<comment type="similarity">
    <text evidence="1">Belongs to the protein kinase superfamily. ADCK protein kinase family.</text>
</comment>
<evidence type="ECO:0000313" key="3">
    <source>
        <dbReference type="EMBL" id="WIA08194.1"/>
    </source>
</evidence>
<accession>A0ABY8TH16</accession>
<dbReference type="CDD" id="cd05121">
    <property type="entry name" value="ABC1_ADCK3-like"/>
    <property type="match status" value="1"/>
</dbReference>
<evidence type="ECO:0000259" key="2">
    <source>
        <dbReference type="PROSITE" id="PS50011"/>
    </source>
</evidence>
<protein>
    <recommendedName>
        <fullName evidence="2">Protein kinase domain-containing protein</fullName>
    </recommendedName>
</protein>
<dbReference type="SUPFAM" id="SSF56112">
    <property type="entry name" value="Protein kinase-like (PK-like)"/>
    <property type="match status" value="1"/>
</dbReference>
<dbReference type="PROSITE" id="PS50011">
    <property type="entry name" value="PROTEIN_KINASE_DOM"/>
    <property type="match status" value="1"/>
</dbReference>
<sequence length="777" mass="83950">MQTCGAHRVQRSAAASRGAVRPAAVSSRRVIPSSPIKNLSDVAVLREIKADAPDLENLELRDVKAVSYVSRRRLDAADFDPDAVDEEGLPLVYNEARIAAFWGKRPGELASRWTRFAAISAPWLTKMANAFLTGRLEARQAELAADAVDNLERLGPTFIKLGQIMSIRPDVLPPPVLAELSKLQDRIEPFSTPEARRMIEAELGQPIDVIFSEFSELPIAAASLAQVYRARLRSNGQEVAVKVQRPGALSTISKDLYVMRRGIGVYEQLVKRFTAQTTDYQQLLSTFAEGLYTEMDFRNEALNAAKMKEVLAEAEGMRGDRLVIPQPIMELTTRRILTMEWVTGVKLTTLPPEEVRDLVGVGQEAFLVQLLEVGFFHGDPHPGNLLKVTEGPDAGKLALLDFGLVAEIPAQDRAAMVSATIHLANRNWAALVDDFIDLEFLPTDANRRVITSAVIIPVMERVLGPYLRGGGAKAFNFQALSQDLLTTTMEIPFSVPPYMSLLARSVATLEGIALTADPGYQMVAQAYPFVARKVLRDDGSGTAALLRDLVYDEQGKLRPGRLSALLQAALGYVSEQGEGFVDFDAVPAEGASAGEVLAFVLSPEARELRPLLVGWLAGAADLVIRDRARKAAAALPGLLTPRLPFAALLGLPSLPSPPPPPVFLPGLGLLPLPVAVERLAPPLSDQEVIYYQSLLELVAGILDVPPAQLEAPGFDTLARLITQPGEQAKELQQALVAATNGDAGTAAAAADVAVAVVDEVARGHAVGMWNGMWATRR</sequence>
<dbReference type="PANTHER" id="PTHR10566">
    <property type="entry name" value="CHAPERONE-ACTIVITY OF BC1 COMPLEX CABC1 -RELATED"/>
    <property type="match status" value="1"/>
</dbReference>
<dbReference type="InterPro" id="IPR011009">
    <property type="entry name" value="Kinase-like_dom_sf"/>
</dbReference>
<dbReference type="InterPro" id="IPR004147">
    <property type="entry name" value="ABC1_dom"/>
</dbReference>
<gene>
    <name evidence="3" type="ORF">OEZ85_007646</name>
</gene>
<reference evidence="3 4" key="1">
    <citation type="submission" date="2023-05" db="EMBL/GenBank/DDBJ databases">
        <title>A 100% complete, gapless, phased diploid assembly of the Scenedesmus obliquus UTEX 3031 genome.</title>
        <authorList>
            <person name="Biondi T.C."/>
            <person name="Hanschen E.R."/>
            <person name="Kwon T."/>
            <person name="Eng W."/>
            <person name="Kruse C.P.S."/>
            <person name="Koehler S.I."/>
            <person name="Kunde Y."/>
            <person name="Gleasner C.D."/>
            <person name="You Mak K.T."/>
            <person name="Polle J."/>
            <person name="Hovde B.T."/>
            <person name="Starkenburg S.R."/>
        </authorList>
    </citation>
    <scope>NUCLEOTIDE SEQUENCE [LARGE SCALE GENOMIC DNA]</scope>
    <source>
        <strain evidence="3 4">DOE0152z</strain>
    </source>
</reference>
<dbReference type="PANTHER" id="PTHR10566:SF121">
    <property type="entry name" value="PROTEIN KINASE DOMAIN-CONTAINING PROTEIN"/>
    <property type="match status" value="1"/>
</dbReference>
<evidence type="ECO:0000256" key="1">
    <source>
        <dbReference type="ARBA" id="ARBA00009670"/>
    </source>
</evidence>
<dbReference type="Pfam" id="PF03109">
    <property type="entry name" value="ABC1"/>
    <property type="match status" value="1"/>
</dbReference>
<dbReference type="EMBL" id="CP126208">
    <property type="protein sequence ID" value="WIA08193.1"/>
    <property type="molecule type" value="Genomic_DNA"/>
</dbReference>
<dbReference type="EMBL" id="CP126208">
    <property type="protein sequence ID" value="WIA08194.1"/>
    <property type="molecule type" value="Genomic_DNA"/>
</dbReference>
<name>A0ABY8TH16_TETOB</name>
<dbReference type="Proteomes" id="UP001244341">
    <property type="component" value="Chromosome 1b"/>
</dbReference>
<dbReference type="InterPro" id="IPR050154">
    <property type="entry name" value="UbiB_kinase"/>
</dbReference>
<proteinExistence type="inferred from homology"/>
<keyword evidence="4" id="KW-1185">Reference proteome</keyword>
<dbReference type="InterPro" id="IPR000719">
    <property type="entry name" value="Prot_kinase_dom"/>
</dbReference>